<dbReference type="HAMAP" id="MF_00037">
    <property type="entry name" value="MurB"/>
    <property type="match status" value="1"/>
</dbReference>
<evidence type="ECO:0000256" key="8">
    <source>
        <dbReference type="ARBA" id="ARBA00022490"/>
    </source>
</evidence>
<evidence type="ECO:0000313" key="23">
    <source>
        <dbReference type="Proteomes" id="UP000219353"/>
    </source>
</evidence>
<dbReference type="GO" id="GO:0009252">
    <property type="term" value="P:peptidoglycan biosynthetic process"/>
    <property type="evidence" value="ECO:0007669"/>
    <property type="project" value="UniProtKB-UniRule"/>
</dbReference>
<evidence type="ECO:0000313" key="22">
    <source>
        <dbReference type="EMBL" id="SNY61066.1"/>
    </source>
</evidence>
<feature type="domain" description="FAD-binding PCMH-type" evidence="21">
    <location>
        <begin position="17"/>
        <end position="184"/>
    </location>
</feature>
<dbReference type="PROSITE" id="PS51387">
    <property type="entry name" value="FAD_PCMH"/>
    <property type="match status" value="1"/>
</dbReference>
<comment type="cofactor">
    <cofactor evidence="1 20">
        <name>FAD</name>
        <dbReference type="ChEBI" id="CHEBI:57692"/>
    </cofactor>
</comment>
<keyword evidence="15 20" id="KW-0560">Oxidoreductase</keyword>
<comment type="subcellular location">
    <subcellularLocation>
        <location evidence="3 20">Cytoplasm</location>
    </subcellularLocation>
</comment>
<dbReference type="InterPro" id="IPR016166">
    <property type="entry name" value="FAD-bd_PCMH"/>
</dbReference>
<evidence type="ECO:0000256" key="17">
    <source>
        <dbReference type="ARBA" id="ARBA00023316"/>
    </source>
</evidence>
<gene>
    <name evidence="20" type="primary">murB</name>
    <name evidence="22" type="ORF">SAMN06297280_0233</name>
</gene>
<keyword evidence="9 20" id="KW-0132">Cell division</keyword>
<feature type="active site" evidence="20">
    <location>
        <position position="325"/>
    </location>
</feature>
<evidence type="ECO:0000256" key="16">
    <source>
        <dbReference type="ARBA" id="ARBA00023306"/>
    </source>
</evidence>
<dbReference type="NCBIfam" id="NF000755">
    <property type="entry name" value="PRK00046.1"/>
    <property type="match status" value="1"/>
</dbReference>
<evidence type="ECO:0000256" key="7">
    <source>
        <dbReference type="ARBA" id="ARBA00015188"/>
    </source>
</evidence>
<reference evidence="23" key="1">
    <citation type="submission" date="2017-09" db="EMBL/GenBank/DDBJ databases">
        <authorList>
            <person name="Varghese N."/>
            <person name="Submissions S."/>
        </authorList>
    </citation>
    <scope>NUCLEOTIDE SEQUENCE [LARGE SCALE GENOMIC DNA]</scope>
    <source>
        <strain evidence="23">CGMCC 1.12461</strain>
    </source>
</reference>
<dbReference type="SUPFAM" id="SSF56194">
    <property type="entry name" value="Uridine diphospho-N-Acetylenolpyruvylglucosamine reductase, MurB, C-terminal domain"/>
    <property type="match status" value="1"/>
</dbReference>
<comment type="function">
    <text evidence="2 20">Cell wall formation.</text>
</comment>
<dbReference type="GO" id="GO:0008762">
    <property type="term" value="F:UDP-N-acetylmuramate dehydrogenase activity"/>
    <property type="evidence" value="ECO:0007669"/>
    <property type="project" value="UniProtKB-UniRule"/>
</dbReference>
<dbReference type="InterPro" id="IPR011601">
    <property type="entry name" value="MurB_C"/>
</dbReference>
<feature type="active site" description="Proton donor" evidence="20">
    <location>
        <position position="229"/>
    </location>
</feature>
<dbReference type="AlphaFoldDB" id="A0A285JP11"/>
<keyword evidence="17 20" id="KW-0961">Cell wall biogenesis/degradation</keyword>
<evidence type="ECO:0000256" key="3">
    <source>
        <dbReference type="ARBA" id="ARBA00004496"/>
    </source>
</evidence>
<dbReference type="EC" id="1.3.1.98" evidence="6 20"/>
<evidence type="ECO:0000256" key="19">
    <source>
        <dbReference type="ARBA" id="ARBA00048914"/>
    </source>
</evidence>
<keyword evidence="14 20" id="KW-0573">Peptidoglycan synthesis</keyword>
<dbReference type="Pfam" id="PF01565">
    <property type="entry name" value="FAD_binding_4"/>
    <property type="match status" value="1"/>
</dbReference>
<dbReference type="Gene3D" id="3.90.78.10">
    <property type="entry name" value="UDP-N-acetylenolpyruvoylglucosamine reductase, C-terminal domain"/>
    <property type="match status" value="1"/>
</dbReference>
<dbReference type="GO" id="GO:0051301">
    <property type="term" value="P:cell division"/>
    <property type="evidence" value="ECO:0007669"/>
    <property type="project" value="UniProtKB-KW"/>
</dbReference>
<dbReference type="InterPro" id="IPR006094">
    <property type="entry name" value="Oxid_FAD_bind_N"/>
</dbReference>
<dbReference type="InterPro" id="IPR003170">
    <property type="entry name" value="MurB"/>
</dbReference>
<dbReference type="UniPathway" id="UPA00219"/>
<proteinExistence type="inferred from homology"/>
<sequence length="337" mass="37558">MHILHDQPAELYSTFRLKTRLATVIEVSCLADLEQIDTASSTPLVLGEGSNTIFLEAQTRPIVRYTGANTTENWLDDNSCLLHVEAGHNWHQLVTLAVQQQLWGIENLALIPGSVGAAPVQNIGAYGVELADVCAYVEYFHWQTKRLQRLTTSECNFGYRDSVFKHQLAGKGIIVAVGLNLTTIARPVLSYQGLDKLPATSAVSDIYQQVIATRSNKLPDYRQLANCGSFFKNPVISSAEYQRLHQLYPTIPGFKQNSNQVKVPAAWLIDQQGFKGYRNNDIGCYEKQPLVLVNYGNGSASDLLTLISQIQSKVKQIYRITLEPEVRLLNSDGQQYV</sequence>
<evidence type="ECO:0000256" key="6">
    <source>
        <dbReference type="ARBA" id="ARBA00012518"/>
    </source>
</evidence>
<keyword evidence="12 20" id="KW-0521">NADP</keyword>
<evidence type="ECO:0000256" key="11">
    <source>
        <dbReference type="ARBA" id="ARBA00022827"/>
    </source>
</evidence>
<evidence type="ECO:0000256" key="9">
    <source>
        <dbReference type="ARBA" id="ARBA00022618"/>
    </source>
</evidence>
<dbReference type="PANTHER" id="PTHR21071">
    <property type="entry name" value="UDP-N-ACETYLENOLPYRUVOYLGLUCOSAMINE REDUCTASE"/>
    <property type="match status" value="1"/>
</dbReference>
<keyword evidence="23" id="KW-1185">Reference proteome</keyword>
<dbReference type="NCBIfam" id="TIGR00179">
    <property type="entry name" value="murB"/>
    <property type="match status" value="1"/>
</dbReference>
<evidence type="ECO:0000256" key="15">
    <source>
        <dbReference type="ARBA" id="ARBA00023002"/>
    </source>
</evidence>
<dbReference type="InterPro" id="IPR036635">
    <property type="entry name" value="MurB_C_sf"/>
</dbReference>
<evidence type="ECO:0000256" key="12">
    <source>
        <dbReference type="ARBA" id="ARBA00022857"/>
    </source>
</evidence>
<dbReference type="GO" id="GO:0071555">
    <property type="term" value="P:cell wall organization"/>
    <property type="evidence" value="ECO:0007669"/>
    <property type="project" value="UniProtKB-KW"/>
</dbReference>
<dbReference type="GO" id="GO:0005829">
    <property type="term" value="C:cytosol"/>
    <property type="evidence" value="ECO:0007669"/>
    <property type="project" value="TreeGrafter"/>
</dbReference>
<comment type="catalytic activity">
    <reaction evidence="19 20">
        <text>UDP-N-acetyl-alpha-D-muramate + NADP(+) = UDP-N-acetyl-3-O-(1-carboxyvinyl)-alpha-D-glucosamine + NADPH + H(+)</text>
        <dbReference type="Rhea" id="RHEA:12248"/>
        <dbReference type="ChEBI" id="CHEBI:15378"/>
        <dbReference type="ChEBI" id="CHEBI:57783"/>
        <dbReference type="ChEBI" id="CHEBI:58349"/>
        <dbReference type="ChEBI" id="CHEBI:68483"/>
        <dbReference type="ChEBI" id="CHEBI:70757"/>
        <dbReference type="EC" id="1.3.1.98"/>
    </reaction>
</comment>
<evidence type="ECO:0000256" key="5">
    <source>
        <dbReference type="ARBA" id="ARBA00010485"/>
    </source>
</evidence>
<dbReference type="GO" id="GO:0071949">
    <property type="term" value="F:FAD binding"/>
    <property type="evidence" value="ECO:0007669"/>
    <property type="project" value="InterPro"/>
</dbReference>
<evidence type="ECO:0000259" key="21">
    <source>
        <dbReference type="PROSITE" id="PS51387"/>
    </source>
</evidence>
<comment type="similarity">
    <text evidence="5 20">Belongs to the MurB family.</text>
</comment>
<dbReference type="GO" id="GO:0008360">
    <property type="term" value="P:regulation of cell shape"/>
    <property type="evidence" value="ECO:0007669"/>
    <property type="project" value="UniProtKB-KW"/>
</dbReference>
<protein>
    <recommendedName>
        <fullName evidence="7 20">UDP-N-acetylenolpyruvoylglucosamine reductase</fullName>
        <ecNumber evidence="6 20">1.3.1.98</ecNumber>
    </recommendedName>
    <alternativeName>
        <fullName evidence="18 20">UDP-N-acetylmuramate dehydrogenase</fullName>
    </alternativeName>
</protein>
<evidence type="ECO:0000256" key="2">
    <source>
        <dbReference type="ARBA" id="ARBA00003921"/>
    </source>
</evidence>
<evidence type="ECO:0000256" key="1">
    <source>
        <dbReference type="ARBA" id="ARBA00001974"/>
    </source>
</evidence>
<feature type="active site" evidence="20">
    <location>
        <position position="160"/>
    </location>
</feature>
<dbReference type="PANTHER" id="PTHR21071:SF4">
    <property type="entry name" value="UDP-N-ACETYLENOLPYRUVOYLGLUCOSAMINE REDUCTASE"/>
    <property type="match status" value="1"/>
</dbReference>
<dbReference type="Gene3D" id="3.30.465.10">
    <property type="match status" value="1"/>
</dbReference>
<evidence type="ECO:0000256" key="4">
    <source>
        <dbReference type="ARBA" id="ARBA00004752"/>
    </source>
</evidence>
<keyword evidence="11 20" id="KW-0274">FAD</keyword>
<accession>A0A285JP11</accession>
<dbReference type="InterPro" id="IPR036318">
    <property type="entry name" value="FAD-bd_PCMH-like_sf"/>
</dbReference>
<comment type="pathway">
    <text evidence="4 20">Cell wall biogenesis; peptidoglycan biosynthesis.</text>
</comment>
<evidence type="ECO:0000256" key="14">
    <source>
        <dbReference type="ARBA" id="ARBA00022984"/>
    </source>
</evidence>
<dbReference type="OrthoDB" id="9804753at2"/>
<dbReference type="RefSeq" id="WP_097113096.1">
    <property type="nucleotide sequence ID" value="NZ_OBEB01000012.1"/>
</dbReference>
<keyword evidence="10 20" id="KW-0285">Flavoprotein</keyword>
<organism evidence="22 23">
    <name type="scientific">Arsukibacterium tuosuense</name>
    <dbReference type="NCBI Taxonomy" id="1323745"/>
    <lineage>
        <taxon>Bacteria</taxon>
        <taxon>Pseudomonadati</taxon>
        <taxon>Pseudomonadota</taxon>
        <taxon>Gammaproteobacteria</taxon>
        <taxon>Chromatiales</taxon>
        <taxon>Chromatiaceae</taxon>
        <taxon>Arsukibacterium</taxon>
    </lineage>
</organism>
<dbReference type="InterPro" id="IPR016169">
    <property type="entry name" value="FAD-bd_PCMH_sub2"/>
</dbReference>
<keyword evidence="16 20" id="KW-0131">Cell cycle</keyword>
<dbReference type="Pfam" id="PF02873">
    <property type="entry name" value="MurB_C"/>
    <property type="match status" value="1"/>
</dbReference>
<evidence type="ECO:0000256" key="13">
    <source>
        <dbReference type="ARBA" id="ARBA00022960"/>
    </source>
</evidence>
<evidence type="ECO:0000256" key="20">
    <source>
        <dbReference type="HAMAP-Rule" id="MF_00037"/>
    </source>
</evidence>
<dbReference type="EMBL" id="OBEB01000012">
    <property type="protein sequence ID" value="SNY61066.1"/>
    <property type="molecule type" value="Genomic_DNA"/>
</dbReference>
<keyword evidence="13 20" id="KW-0133">Cell shape</keyword>
<evidence type="ECO:0000256" key="18">
    <source>
        <dbReference type="ARBA" id="ARBA00031026"/>
    </source>
</evidence>
<evidence type="ECO:0000256" key="10">
    <source>
        <dbReference type="ARBA" id="ARBA00022630"/>
    </source>
</evidence>
<keyword evidence="8 20" id="KW-0963">Cytoplasm</keyword>
<dbReference type="Proteomes" id="UP000219353">
    <property type="component" value="Unassembled WGS sequence"/>
</dbReference>
<dbReference type="SUPFAM" id="SSF56176">
    <property type="entry name" value="FAD-binding/transporter-associated domain-like"/>
    <property type="match status" value="1"/>
</dbReference>
<name>A0A285JP11_9GAMM</name>